<dbReference type="OrthoDB" id="9777090at2"/>
<comment type="caution">
    <text evidence="5">The sequence shown here is derived from an EMBL/GenBank/DDBJ whole genome shotgun (WGS) entry which is preliminary data.</text>
</comment>
<dbReference type="SUPFAM" id="SSF53474">
    <property type="entry name" value="alpha/beta-Hydrolases"/>
    <property type="match status" value="1"/>
</dbReference>
<keyword evidence="6" id="KW-1185">Reference proteome</keyword>
<dbReference type="PANTHER" id="PTHR43798">
    <property type="entry name" value="MONOACYLGLYCEROL LIPASE"/>
    <property type="match status" value="1"/>
</dbReference>
<dbReference type="Pfam" id="PF12146">
    <property type="entry name" value="Hydrolase_4"/>
    <property type="match status" value="1"/>
</dbReference>
<organism evidence="5 6">
    <name type="scientific">Chlorobium limicola</name>
    <dbReference type="NCBI Taxonomy" id="1092"/>
    <lineage>
        <taxon>Bacteria</taxon>
        <taxon>Pseudomonadati</taxon>
        <taxon>Chlorobiota</taxon>
        <taxon>Chlorobiia</taxon>
        <taxon>Chlorobiales</taxon>
        <taxon>Chlorobiaceae</taxon>
        <taxon>Chlorobium/Pelodictyon group</taxon>
        <taxon>Chlorobium</taxon>
    </lineage>
</organism>
<gene>
    <name evidence="5" type="ORF">ASB62_00850</name>
</gene>
<evidence type="ECO:0000256" key="2">
    <source>
        <dbReference type="PIRSR" id="PIRSR017388-2"/>
    </source>
</evidence>
<feature type="site" description="Important for substrate specificity" evidence="3">
    <location>
        <position position="129"/>
    </location>
</feature>
<evidence type="ECO:0000256" key="3">
    <source>
        <dbReference type="PIRSR" id="PIRSR017388-3"/>
    </source>
</evidence>
<dbReference type="InterPro" id="IPR029058">
    <property type="entry name" value="AB_hydrolase_fold"/>
</dbReference>
<dbReference type="EMBL" id="LMBR01000008">
    <property type="protein sequence ID" value="KUL32944.1"/>
    <property type="molecule type" value="Genomic_DNA"/>
</dbReference>
<keyword evidence="1 5" id="KW-0378">Hydrolase</keyword>
<reference evidence="5 6" key="1">
    <citation type="submission" date="2015-10" db="EMBL/GenBank/DDBJ databases">
        <title>Draft Genome Sequence of Chlorobium limicola strain Frasassi Growing under Artificial Lighting in the Frasassi Cave System.</title>
        <authorList>
            <person name="Mansor M."/>
            <person name="Macalady J."/>
        </authorList>
    </citation>
    <scope>NUCLEOTIDE SEQUENCE [LARGE SCALE GENOMIC DNA]</scope>
    <source>
        <strain evidence="5 6">Frasassi</strain>
    </source>
</reference>
<dbReference type="Gene3D" id="3.40.50.1820">
    <property type="entry name" value="alpha/beta hydrolase"/>
    <property type="match status" value="1"/>
</dbReference>
<dbReference type="GO" id="GO:0052689">
    <property type="term" value="F:carboxylic ester hydrolase activity"/>
    <property type="evidence" value="ECO:0007669"/>
    <property type="project" value="InterPro"/>
</dbReference>
<feature type="domain" description="Serine aminopeptidase S33" evidence="4">
    <location>
        <begin position="33"/>
        <end position="220"/>
    </location>
</feature>
<dbReference type="PIRSF" id="PIRSF017388">
    <property type="entry name" value="Esterase_lipase"/>
    <property type="match status" value="1"/>
</dbReference>
<dbReference type="InterPro" id="IPR050266">
    <property type="entry name" value="AB_hydrolase_sf"/>
</dbReference>
<accession>A0A101JTZ6</accession>
<dbReference type="InterPro" id="IPR012354">
    <property type="entry name" value="Esterase_lipase"/>
</dbReference>
<feature type="binding site" evidence="2">
    <location>
        <position position="75"/>
    </location>
    <ligand>
        <name>substrate</name>
    </ligand>
</feature>
<name>A0A101JTZ6_CHLLI</name>
<dbReference type="Proteomes" id="UP000053937">
    <property type="component" value="Unassembled WGS sequence"/>
</dbReference>
<dbReference type="InterPro" id="IPR022742">
    <property type="entry name" value="Hydrolase_4"/>
</dbReference>
<feature type="binding site" evidence="2">
    <location>
        <position position="5"/>
    </location>
    <ligand>
        <name>substrate</name>
    </ligand>
</feature>
<sequence>MIHGFTSTPESFAVLEQPLRSLCVPLRMPLLAGHGSPSPEALIGVTFHEWMADAAKALQLLSMEAEKIVIIGHSMGALISMQLAEEYPSTVDSLVLAAPALKLSSLLAPGRPLHFIAPLLARVIKKWDIKPVFAGPDYIRCAGQYAWAPTDAILSLFELIVRTASILDRVRVPVLILHNLNETTVLPESADYLYRRIGSASDDKKIVWLEHSEHQIFCDCEREKAASAVFDFVADRLGVR</sequence>
<proteinExistence type="predicted"/>
<dbReference type="GO" id="GO:0016020">
    <property type="term" value="C:membrane"/>
    <property type="evidence" value="ECO:0007669"/>
    <property type="project" value="TreeGrafter"/>
</dbReference>
<evidence type="ECO:0000313" key="6">
    <source>
        <dbReference type="Proteomes" id="UP000053937"/>
    </source>
</evidence>
<evidence type="ECO:0000256" key="1">
    <source>
        <dbReference type="ARBA" id="ARBA00022801"/>
    </source>
</evidence>
<evidence type="ECO:0000313" key="5">
    <source>
        <dbReference type="EMBL" id="KUL32944.1"/>
    </source>
</evidence>
<protein>
    <submittedName>
        <fullName evidence="5">Alpha/beta hydrolase</fullName>
    </submittedName>
</protein>
<evidence type="ECO:0000259" key="4">
    <source>
        <dbReference type="Pfam" id="PF12146"/>
    </source>
</evidence>
<dbReference type="PANTHER" id="PTHR43798:SF31">
    <property type="entry name" value="AB HYDROLASE SUPERFAMILY PROTEIN YCLE"/>
    <property type="match status" value="1"/>
</dbReference>
<dbReference type="AlphaFoldDB" id="A0A101JTZ6"/>